<organism evidence="1 2">
    <name type="scientific">Lentzea rhizosphaerae</name>
    <dbReference type="NCBI Taxonomy" id="2041025"/>
    <lineage>
        <taxon>Bacteria</taxon>
        <taxon>Bacillati</taxon>
        <taxon>Actinomycetota</taxon>
        <taxon>Actinomycetes</taxon>
        <taxon>Pseudonocardiales</taxon>
        <taxon>Pseudonocardiaceae</taxon>
        <taxon>Lentzea</taxon>
    </lineage>
</organism>
<gene>
    <name evidence="1" type="ORF">ACFOWZ_07850</name>
</gene>
<dbReference type="RefSeq" id="WP_382370650.1">
    <property type="nucleotide sequence ID" value="NZ_JBHRZI010000011.1"/>
</dbReference>
<accession>A0ABV8BM67</accession>
<dbReference type="InterPro" id="IPR046036">
    <property type="entry name" value="DUF5994"/>
</dbReference>
<dbReference type="EMBL" id="JBHRZI010000011">
    <property type="protein sequence ID" value="MFC3891386.1"/>
    <property type="molecule type" value="Genomic_DNA"/>
</dbReference>
<evidence type="ECO:0000313" key="1">
    <source>
        <dbReference type="EMBL" id="MFC3891386.1"/>
    </source>
</evidence>
<evidence type="ECO:0000313" key="2">
    <source>
        <dbReference type="Proteomes" id="UP001595690"/>
    </source>
</evidence>
<protein>
    <submittedName>
        <fullName evidence="1">DUF5994 family protein</fullName>
    </submittedName>
</protein>
<dbReference type="Proteomes" id="UP001595690">
    <property type="component" value="Unassembled WGS sequence"/>
</dbReference>
<sequence length="183" mass="19793">MISDQLSPTRTPPTDHRDLSLRLQMKPAGTALKPVAGGWWPWSDDPAAEFPALIAALGAWVGPVNRVSYHLDTWGPVARKAPVDGRMVRFEGFRSIDPHTVVVIGSDRRRVSLLVVPPAIPAGVARAVLRSVADRDSTASVADILAANGVLLETHDLSLVIVPRSRPAEPAEERWEAEGGHIR</sequence>
<reference evidence="2" key="1">
    <citation type="journal article" date="2019" name="Int. J. Syst. Evol. Microbiol.">
        <title>The Global Catalogue of Microorganisms (GCM) 10K type strain sequencing project: providing services to taxonomists for standard genome sequencing and annotation.</title>
        <authorList>
            <consortium name="The Broad Institute Genomics Platform"/>
            <consortium name="The Broad Institute Genome Sequencing Center for Infectious Disease"/>
            <person name="Wu L."/>
            <person name="Ma J."/>
        </authorList>
    </citation>
    <scope>NUCLEOTIDE SEQUENCE [LARGE SCALE GENOMIC DNA]</scope>
    <source>
        <strain evidence="2">CGMCC 4.7405</strain>
    </source>
</reference>
<dbReference type="Pfam" id="PF19457">
    <property type="entry name" value="DUF5994"/>
    <property type="match status" value="1"/>
</dbReference>
<name>A0ABV8BM67_9PSEU</name>
<proteinExistence type="predicted"/>
<keyword evidence="2" id="KW-1185">Reference proteome</keyword>
<comment type="caution">
    <text evidence="1">The sequence shown here is derived from an EMBL/GenBank/DDBJ whole genome shotgun (WGS) entry which is preliminary data.</text>
</comment>